<evidence type="ECO:0000256" key="5">
    <source>
        <dbReference type="ARBA" id="ARBA00022692"/>
    </source>
</evidence>
<keyword evidence="5 9" id="KW-0812">Transmembrane</keyword>
<dbReference type="Proteomes" id="UP001154322">
    <property type="component" value="Unassembled WGS sequence"/>
</dbReference>
<evidence type="ECO:0000259" key="10">
    <source>
        <dbReference type="PROSITE" id="PS50928"/>
    </source>
</evidence>
<dbReference type="NCBIfam" id="TIGR01726">
    <property type="entry name" value="HEQRo_perm_3TM"/>
    <property type="match status" value="1"/>
</dbReference>
<dbReference type="PANTHER" id="PTHR30614">
    <property type="entry name" value="MEMBRANE COMPONENT OF AMINO ACID ABC TRANSPORTER"/>
    <property type="match status" value="1"/>
</dbReference>
<evidence type="ECO:0000256" key="7">
    <source>
        <dbReference type="ARBA" id="ARBA00022989"/>
    </source>
</evidence>
<evidence type="ECO:0000256" key="8">
    <source>
        <dbReference type="ARBA" id="ARBA00023136"/>
    </source>
</evidence>
<keyword evidence="8 9" id="KW-0472">Membrane</keyword>
<dbReference type="InterPro" id="IPR035906">
    <property type="entry name" value="MetI-like_sf"/>
</dbReference>
<protein>
    <submittedName>
        <fullName evidence="11">Amino acid ABC transporter permease</fullName>
    </submittedName>
</protein>
<evidence type="ECO:0000256" key="3">
    <source>
        <dbReference type="ARBA" id="ARBA00022448"/>
    </source>
</evidence>
<gene>
    <name evidence="11" type="ORF">WJ0W_004006</name>
</gene>
<dbReference type="EMBL" id="CALYLO010000005">
    <property type="protein sequence ID" value="CAH8246773.1"/>
    <property type="molecule type" value="Genomic_DNA"/>
</dbReference>
<dbReference type="Gene3D" id="1.10.3720.10">
    <property type="entry name" value="MetI-like"/>
    <property type="match status" value="1"/>
</dbReference>
<proteinExistence type="inferred from homology"/>
<keyword evidence="3 9" id="KW-0813">Transport</keyword>
<feature type="transmembrane region" description="Helical" evidence="9">
    <location>
        <begin position="54"/>
        <end position="77"/>
    </location>
</feature>
<keyword evidence="6" id="KW-0029">Amino-acid transport</keyword>
<evidence type="ECO:0000313" key="11">
    <source>
        <dbReference type="EMBL" id="CAH8246773.1"/>
    </source>
</evidence>
<evidence type="ECO:0000256" key="2">
    <source>
        <dbReference type="ARBA" id="ARBA00010072"/>
    </source>
</evidence>
<name>A0ABN8UA37_9BACL</name>
<dbReference type="PROSITE" id="PS50928">
    <property type="entry name" value="ABC_TM1"/>
    <property type="match status" value="1"/>
</dbReference>
<dbReference type="CDD" id="cd06261">
    <property type="entry name" value="TM_PBP2"/>
    <property type="match status" value="1"/>
</dbReference>
<evidence type="ECO:0000313" key="12">
    <source>
        <dbReference type="Proteomes" id="UP001154322"/>
    </source>
</evidence>
<dbReference type="InterPro" id="IPR010065">
    <property type="entry name" value="AA_ABC_transptr_permease_3TM"/>
</dbReference>
<organism evidence="11 12">
    <name type="scientific">Paenibacillus melissococcoides</name>
    <dbReference type="NCBI Taxonomy" id="2912268"/>
    <lineage>
        <taxon>Bacteria</taxon>
        <taxon>Bacillati</taxon>
        <taxon>Bacillota</taxon>
        <taxon>Bacilli</taxon>
        <taxon>Bacillales</taxon>
        <taxon>Paenibacillaceae</taxon>
        <taxon>Paenibacillus</taxon>
    </lineage>
</organism>
<comment type="subcellular location">
    <subcellularLocation>
        <location evidence="1 9">Cell membrane</location>
        <topology evidence="1 9">Multi-pass membrane protein</topology>
    </subcellularLocation>
</comment>
<comment type="caution">
    <text evidence="11">The sequence shown here is derived from an EMBL/GenBank/DDBJ whole genome shotgun (WGS) entry which is preliminary data.</text>
</comment>
<feature type="transmembrane region" description="Helical" evidence="9">
    <location>
        <begin position="188"/>
        <end position="209"/>
    </location>
</feature>
<dbReference type="SUPFAM" id="SSF161098">
    <property type="entry name" value="MetI-like"/>
    <property type="match status" value="1"/>
</dbReference>
<dbReference type="PANTHER" id="PTHR30614:SF20">
    <property type="entry name" value="GLUTAMINE TRANSPORT SYSTEM PERMEASE PROTEIN GLNP"/>
    <property type="match status" value="1"/>
</dbReference>
<keyword evidence="12" id="KW-1185">Reference proteome</keyword>
<evidence type="ECO:0000256" key="6">
    <source>
        <dbReference type="ARBA" id="ARBA00022970"/>
    </source>
</evidence>
<dbReference type="Pfam" id="PF00528">
    <property type="entry name" value="BPD_transp_1"/>
    <property type="match status" value="1"/>
</dbReference>
<feature type="domain" description="ABC transmembrane type-1" evidence="10">
    <location>
        <begin position="18"/>
        <end position="206"/>
    </location>
</feature>
<dbReference type="InterPro" id="IPR043429">
    <property type="entry name" value="ArtM/GltK/GlnP/TcyL/YhdX-like"/>
</dbReference>
<dbReference type="InterPro" id="IPR000515">
    <property type="entry name" value="MetI-like"/>
</dbReference>
<evidence type="ECO:0000256" key="9">
    <source>
        <dbReference type="RuleBase" id="RU363032"/>
    </source>
</evidence>
<evidence type="ECO:0000256" key="4">
    <source>
        <dbReference type="ARBA" id="ARBA00022475"/>
    </source>
</evidence>
<dbReference type="RefSeq" id="WP_249724480.1">
    <property type="nucleotide sequence ID" value="NZ_CALYRE010000006.1"/>
</dbReference>
<keyword evidence="7 9" id="KW-1133">Transmembrane helix</keyword>
<reference evidence="11" key="1">
    <citation type="submission" date="2022-06" db="EMBL/GenBank/DDBJ databases">
        <authorList>
            <person name="Dietemann V."/>
            <person name="Ory F."/>
            <person name="Dainat B."/>
            <person name="Oberhansli S."/>
        </authorList>
    </citation>
    <scope>NUCLEOTIDE SEQUENCE</scope>
    <source>
        <strain evidence="11">Ena-SAMPLE-TAB-26-04-2022-14:26:32:270-5432</strain>
    </source>
</reference>
<sequence>MDWLSMLWEYKWDYLSGAQITVLLSLVAVLAGFVLGVIIVLMRIGPFKPLNWFAVVYIELLRGTPLLVQLFIIHFGLAQFGIEFSKFTSGAIAVSINSSAYLAEIFRSGIQAVDRGQAEAARSLGMTKGMTMRYIILPQAFRTVIPAIGNEFVTIIKESSIVSLIGIMDIMFQTDIIRSKTYTAMGPLLGAAMMYLVLTIPLSKAIGLLERKLKKNDRNS</sequence>
<comment type="similarity">
    <text evidence="2">Belongs to the binding-protein-dependent transport system permease family. HisMQ subfamily.</text>
</comment>
<evidence type="ECO:0000256" key="1">
    <source>
        <dbReference type="ARBA" id="ARBA00004651"/>
    </source>
</evidence>
<keyword evidence="4" id="KW-1003">Cell membrane</keyword>
<feature type="transmembrane region" description="Helical" evidence="9">
    <location>
        <begin position="20"/>
        <end position="42"/>
    </location>
</feature>
<accession>A0ABN8UA37</accession>